<dbReference type="PANTHER" id="PTHR43404">
    <property type="entry name" value="LIPOPOLYSACCHARIDE CHOLINEPHOSPHOTRANSFERASE LICD"/>
    <property type="match status" value="1"/>
</dbReference>
<dbReference type="InterPro" id="IPR007074">
    <property type="entry name" value="LicD/FKTN/FKRP_NTP_transf"/>
</dbReference>
<dbReference type="RefSeq" id="WP_154531697.1">
    <property type="nucleotide sequence ID" value="NZ_JAQXTV010000207.1"/>
</dbReference>
<organism evidence="2 3">
    <name type="scientific">Inconstantimicrobium porci</name>
    <dbReference type="NCBI Taxonomy" id="2652291"/>
    <lineage>
        <taxon>Bacteria</taxon>
        <taxon>Bacillati</taxon>
        <taxon>Bacillota</taxon>
        <taxon>Clostridia</taxon>
        <taxon>Eubacteriales</taxon>
        <taxon>Clostridiaceae</taxon>
        <taxon>Inconstantimicrobium</taxon>
    </lineage>
</organism>
<proteinExistence type="predicted"/>
<name>A0A7X2T1Q3_9CLOT</name>
<accession>A0A7X2T1Q3</accession>
<dbReference type="PANTHER" id="PTHR43404:SF1">
    <property type="entry name" value="MNN4P"/>
    <property type="match status" value="1"/>
</dbReference>
<comment type="caution">
    <text evidence="2">The sequence shown here is derived from an EMBL/GenBank/DDBJ whole genome shotgun (WGS) entry which is preliminary data.</text>
</comment>
<keyword evidence="3" id="KW-1185">Reference proteome</keyword>
<gene>
    <name evidence="2" type="ORF">FYJ33_10390</name>
</gene>
<feature type="domain" description="LicD/FKTN/FKRP nucleotidyltransferase" evidence="1">
    <location>
        <begin position="47"/>
        <end position="103"/>
    </location>
</feature>
<dbReference type="Proteomes" id="UP000460287">
    <property type="component" value="Unassembled WGS sequence"/>
</dbReference>
<dbReference type="AlphaFoldDB" id="A0A7X2T1Q3"/>
<evidence type="ECO:0000259" key="1">
    <source>
        <dbReference type="Pfam" id="PF04991"/>
    </source>
</evidence>
<evidence type="ECO:0000313" key="2">
    <source>
        <dbReference type="EMBL" id="MSR91799.1"/>
    </source>
</evidence>
<evidence type="ECO:0000313" key="3">
    <source>
        <dbReference type="Proteomes" id="UP000460287"/>
    </source>
</evidence>
<protein>
    <submittedName>
        <fullName evidence="2">LicD family protein</fullName>
    </submittedName>
</protein>
<sequence>MGKSFIRKKAAKMLWNYRNYKKKQAFKKYGEETLRRTFKAFKDIDKTMWLDYGTLLGAVRDKDFIEYDADLDVSTFIGDADKVEKSMINNGLRKIREFEVDNKIVEQTYQYNGSSIDIFYNTLEGDKVWAYAFYSNPTCDVTFDKTPTMLTFRGWKTTKATFTYKGFTKLNFKGCEFDVPADTDLYLTEAYGNYKVRIKDYDSTTQSPNIEECESISPIGREYYY</sequence>
<dbReference type="GO" id="GO:0009100">
    <property type="term" value="P:glycoprotein metabolic process"/>
    <property type="evidence" value="ECO:0007669"/>
    <property type="project" value="UniProtKB-ARBA"/>
</dbReference>
<dbReference type="Pfam" id="PF04991">
    <property type="entry name" value="LicD"/>
    <property type="match status" value="1"/>
</dbReference>
<dbReference type="InterPro" id="IPR052942">
    <property type="entry name" value="LPS_cholinephosphotransferase"/>
</dbReference>
<dbReference type="EMBL" id="VULX01000015">
    <property type="protein sequence ID" value="MSR91799.1"/>
    <property type="molecule type" value="Genomic_DNA"/>
</dbReference>
<reference evidence="2 3" key="1">
    <citation type="submission" date="2019-08" db="EMBL/GenBank/DDBJ databases">
        <title>In-depth cultivation of the pig gut microbiome towards novel bacterial diversity and tailored functional studies.</title>
        <authorList>
            <person name="Wylensek D."/>
            <person name="Hitch T.C.A."/>
            <person name="Clavel T."/>
        </authorList>
    </citation>
    <scope>NUCLEOTIDE SEQUENCE [LARGE SCALE GENOMIC DNA]</scope>
    <source>
        <strain evidence="2 3">WCA-383-APC-5B</strain>
    </source>
</reference>